<sequence length="125" mass="13609">MNRRRLLVLALLLSTPALAQTGGSDPNGIWLRGDGNARVRIASCGANTCATNLWIRDESGGEAAGDRLVLTLTRKDDDTLAGIAYDPQRDLTYSMRMTVAKDRLQTRGCILGDLLCKSISWTRDA</sequence>
<accession>A0A9W6JZY3</accession>
<dbReference type="Gene3D" id="2.40.128.520">
    <property type="match status" value="1"/>
</dbReference>
<evidence type="ECO:0000313" key="4">
    <source>
        <dbReference type="Proteomes" id="UP001143330"/>
    </source>
</evidence>
<dbReference type="PANTHER" id="PTHR36919">
    <property type="entry name" value="BLR1215 PROTEIN"/>
    <property type="match status" value="1"/>
</dbReference>
<feature type="chain" id="PRO_5040760985" description="DUF2147 domain-containing protein" evidence="1">
    <location>
        <begin position="20"/>
        <end position="125"/>
    </location>
</feature>
<protein>
    <recommendedName>
        <fullName evidence="2">DUF2147 domain-containing protein</fullName>
    </recommendedName>
</protein>
<reference evidence="3" key="2">
    <citation type="submission" date="2023-01" db="EMBL/GenBank/DDBJ databases">
        <authorList>
            <person name="Sun Q."/>
            <person name="Evtushenko L."/>
        </authorList>
    </citation>
    <scope>NUCLEOTIDE SEQUENCE</scope>
    <source>
        <strain evidence="3">VKM B-2789</strain>
    </source>
</reference>
<comment type="caution">
    <text evidence="3">The sequence shown here is derived from an EMBL/GenBank/DDBJ whole genome shotgun (WGS) entry which is preliminary data.</text>
</comment>
<dbReference type="Pfam" id="PF09917">
    <property type="entry name" value="DUF2147"/>
    <property type="match status" value="1"/>
</dbReference>
<gene>
    <name evidence="3" type="ORF">GCM10017653_35240</name>
</gene>
<evidence type="ECO:0000259" key="2">
    <source>
        <dbReference type="Pfam" id="PF09917"/>
    </source>
</evidence>
<proteinExistence type="predicted"/>
<dbReference type="InterPro" id="IPR019223">
    <property type="entry name" value="DUF2147"/>
</dbReference>
<keyword evidence="4" id="KW-1185">Reference proteome</keyword>
<organism evidence="3 4">
    <name type="scientific">Ancylobacter defluvii</name>
    <dbReference type="NCBI Taxonomy" id="1282440"/>
    <lineage>
        <taxon>Bacteria</taxon>
        <taxon>Pseudomonadati</taxon>
        <taxon>Pseudomonadota</taxon>
        <taxon>Alphaproteobacteria</taxon>
        <taxon>Hyphomicrobiales</taxon>
        <taxon>Xanthobacteraceae</taxon>
        <taxon>Ancylobacter</taxon>
    </lineage>
</organism>
<reference evidence="3" key="1">
    <citation type="journal article" date="2014" name="Int. J. Syst. Evol. Microbiol.">
        <title>Complete genome sequence of Corynebacterium casei LMG S-19264T (=DSM 44701T), isolated from a smear-ripened cheese.</title>
        <authorList>
            <consortium name="US DOE Joint Genome Institute (JGI-PGF)"/>
            <person name="Walter F."/>
            <person name="Albersmeier A."/>
            <person name="Kalinowski J."/>
            <person name="Ruckert C."/>
        </authorList>
    </citation>
    <scope>NUCLEOTIDE SEQUENCE</scope>
    <source>
        <strain evidence="3">VKM B-2789</strain>
    </source>
</reference>
<feature type="signal peptide" evidence="1">
    <location>
        <begin position="1"/>
        <end position="19"/>
    </location>
</feature>
<evidence type="ECO:0000256" key="1">
    <source>
        <dbReference type="SAM" id="SignalP"/>
    </source>
</evidence>
<dbReference type="Proteomes" id="UP001143330">
    <property type="component" value="Unassembled WGS sequence"/>
</dbReference>
<feature type="domain" description="DUF2147" evidence="2">
    <location>
        <begin position="28"/>
        <end position="123"/>
    </location>
</feature>
<keyword evidence="1" id="KW-0732">Signal</keyword>
<dbReference type="AlphaFoldDB" id="A0A9W6JZY3"/>
<name>A0A9W6JZY3_9HYPH</name>
<evidence type="ECO:0000313" key="3">
    <source>
        <dbReference type="EMBL" id="GLK85454.1"/>
    </source>
</evidence>
<dbReference type="RefSeq" id="WP_213361480.1">
    <property type="nucleotide sequence ID" value="NZ_BSFM01000016.1"/>
</dbReference>
<dbReference type="EMBL" id="BSFM01000016">
    <property type="protein sequence ID" value="GLK85454.1"/>
    <property type="molecule type" value="Genomic_DNA"/>
</dbReference>
<dbReference type="PANTHER" id="PTHR36919:SF2">
    <property type="entry name" value="BLL6627 PROTEIN"/>
    <property type="match status" value="1"/>
</dbReference>